<proteinExistence type="predicted"/>
<evidence type="ECO:0000256" key="1">
    <source>
        <dbReference type="SAM" id="Phobius"/>
    </source>
</evidence>
<keyword evidence="1" id="KW-1133">Transmembrane helix</keyword>
<feature type="transmembrane region" description="Helical" evidence="1">
    <location>
        <begin position="83"/>
        <end position="103"/>
    </location>
</feature>
<feature type="transmembrane region" description="Helical" evidence="1">
    <location>
        <begin position="6"/>
        <end position="24"/>
    </location>
</feature>
<reference evidence="2 3" key="1">
    <citation type="submission" date="2017-09" db="EMBL/GenBank/DDBJ databases">
        <title>WGS assembly of Aquilegia coerulea Goldsmith.</title>
        <authorList>
            <person name="Hodges S."/>
            <person name="Kramer E."/>
            <person name="Nordborg M."/>
            <person name="Tomkins J."/>
            <person name="Borevitz J."/>
            <person name="Derieg N."/>
            <person name="Yan J."/>
            <person name="Mihaltcheva S."/>
            <person name="Hayes R.D."/>
            <person name="Rokhsar D."/>
        </authorList>
    </citation>
    <scope>NUCLEOTIDE SEQUENCE [LARGE SCALE GENOMIC DNA]</scope>
    <source>
        <strain evidence="3">cv. Goldsmith</strain>
    </source>
</reference>
<keyword evidence="1" id="KW-0472">Membrane</keyword>
<sequence>MNLKMLSLLLLMIFYYLLHYHLSLMKISIDQLMIKIFSSLFLLFLMLISLYQVYKHFHNHKIEPVLDLINYHQMMEDNSNLELFDFFVVVVDLMMLLLMLSMLMMKLKLVIHFFANKLSLTS</sequence>
<feature type="transmembrane region" description="Helical" evidence="1">
    <location>
        <begin position="36"/>
        <end position="54"/>
    </location>
</feature>
<accession>A0A2G5D2W1</accession>
<dbReference type="AlphaFoldDB" id="A0A2G5D2W1"/>
<protein>
    <submittedName>
        <fullName evidence="2">Uncharacterized protein</fullName>
    </submittedName>
</protein>
<evidence type="ECO:0000313" key="3">
    <source>
        <dbReference type="Proteomes" id="UP000230069"/>
    </source>
</evidence>
<name>A0A2G5D2W1_AQUCA</name>
<organism evidence="2 3">
    <name type="scientific">Aquilegia coerulea</name>
    <name type="common">Rocky mountain columbine</name>
    <dbReference type="NCBI Taxonomy" id="218851"/>
    <lineage>
        <taxon>Eukaryota</taxon>
        <taxon>Viridiplantae</taxon>
        <taxon>Streptophyta</taxon>
        <taxon>Embryophyta</taxon>
        <taxon>Tracheophyta</taxon>
        <taxon>Spermatophyta</taxon>
        <taxon>Magnoliopsida</taxon>
        <taxon>Ranunculales</taxon>
        <taxon>Ranunculaceae</taxon>
        <taxon>Thalictroideae</taxon>
        <taxon>Aquilegia</taxon>
    </lineage>
</organism>
<evidence type="ECO:0000313" key="2">
    <source>
        <dbReference type="EMBL" id="PIA37838.1"/>
    </source>
</evidence>
<dbReference type="EMBL" id="KZ305047">
    <property type="protein sequence ID" value="PIA37838.1"/>
    <property type="molecule type" value="Genomic_DNA"/>
</dbReference>
<keyword evidence="1" id="KW-0812">Transmembrane</keyword>
<dbReference type="InParanoid" id="A0A2G5D2W1"/>
<dbReference type="Proteomes" id="UP000230069">
    <property type="component" value="Unassembled WGS sequence"/>
</dbReference>
<keyword evidence="3" id="KW-1185">Reference proteome</keyword>
<gene>
    <name evidence="2" type="ORF">AQUCO_03000406v1</name>
</gene>